<reference evidence="1 2" key="1">
    <citation type="submission" date="2017-08" db="EMBL/GenBank/DDBJ databases">
        <title>Multipartite genome sequences of Sinorhizobium species nodulating soybeans.</title>
        <authorList>
            <person name="Tian C.F."/>
        </authorList>
    </citation>
    <scope>NUCLEOTIDE SEQUENCE [LARGE SCALE GENOMIC DNA]</scope>
    <source>
        <strain evidence="1 2">CCBAU 05684</strain>
    </source>
</reference>
<dbReference type="KEGG" id="esj:SJ05684_c10010"/>
<dbReference type="EMBL" id="CP023067">
    <property type="protein sequence ID" value="ASY62459.1"/>
    <property type="molecule type" value="Genomic_DNA"/>
</dbReference>
<proteinExistence type="predicted"/>
<sequence>MCTAPRVDRFAKGHLRRNRILVGKDAKDKAAVFPADEGKNGSWTLLKVMPDVACVIAAGSESTNLFGTPV</sequence>
<gene>
    <name evidence="1" type="ORF">SJ05684_c10010</name>
</gene>
<accession>A0A249PAZ9</accession>
<dbReference type="AlphaFoldDB" id="A0A249PAZ9"/>
<organism evidence="1 2">
    <name type="scientific">Sinorhizobium sojae CCBAU 05684</name>
    <dbReference type="NCBI Taxonomy" id="716928"/>
    <lineage>
        <taxon>Bacteria</taxon>
        <taxon>Pseudomonadati</taxon>
        <taxon>Pseudomonadota</taxon>
        <taxon>Alphaproteobacteria</taxon>
        <taxon>Hyphomicrobiales</taxon>
        <taxon>Rhizobiaceae</taxon>
        <taxon>Sinorhizobium/Ensifer group</taxon>
        <taxon>Sinorhizobium</taxon>
    </lineage>
</organism>
<dbReference type="Proteomes" id="UP000217211">
    <property type="component" value="Chromosome"/>
</dbReference>
<evidence type="ECO:0000313" key="2">
    <source>
        <dbReference type="Proteomes" id="UP000217211"/>
    </source>
</evidence>
<name>A0A249PAZ9_9HYPH</name>
<dbReference type="RefSeq" id="WP_157747884.1">
    <property type="nucleotide sequence ID" value="NZ_CP023067.1"/>
</dbReference>
<protein>
    <submittedName>
        <fullName evidence="1">Uncharacterized protein</fullName>
    </submittedName>
</protein>
<evidence type="ECO:0000313" key="1">
    <source>
        <dbReference type="EMBL" id="ASY62459.1"/>
    </source>
</evidence>
<keyword evidence="2" id="KW-1185">Reference proteome</keyword>